<evidence type="ECO:0000256" key="5">
    <source>
        <dbReference type="ARBA" id="ARBA00022723"/>
    </source>
</evidence>
<keyword evidence="5" id="KW-0479">Metal-binding</keyword>
<keyword evidence="6" id="KW-0547">Nucleotide-binding</keyword>
<dbReference type="RefSeq" id="WP_034430081.1">
    <property type="nucleotide sequence ID" value="NZ_CBTK010000008.1"/>
</dbReference>
<keyword evidence="3" id="KW-0808">Transferase</keyword>
<name>A0A7U7J2A8_9GAMM</name>
<organism evidence="9 10">
    <name type="scientific">Candidatus Contendobacter odensis Run_B_J11</name>
    <dbReference type="NCBI Taxonomy" id="1400861"/>
    <lineage>
        <taxon>Bacteria</taxon>
        <taxon>Pseudomonadati</taxon>
        <taxon>Pseudomonadota</taxon>
        <taxon>Gammaproteobacteria</taxon>
        <taxon>Candidatus Competibacteraceae</taxon>
        <taxon>Candidatus Contendibacter</taxon>
    </lineage>
</organism>
<evidence type="ECO:0000256" key="7">
    <source>
        <dbReference type="ARBA" id="ARBA00022840"/>
    </source>
</evidence>
<dbReference type="PANTHER" id="PTHR32057:SF14">
    <property type="entry name" value="PROTEIN ADENYLYLTRANSFERASE SELO, MITOCHONDRIAL"/>
    <property type="match status" value="1"/>
</dbReference>
<dbReference type="AlphaFoldDB" id="A0A7U7J2A8"/>
<dbReference type="GO" id="GO:0070733">
    <property type="term" value="F:AMPylase activity"/>
    <property type="evidence" value="ECO:0007669"/>
    <property type="project" value="TreeGrafter"/>
</dbReference>
<protein>
    <recommendedName>
        <fullName evidence="11">Selenoprotein O</fullName>
    </recommendedName>
</protein>
<evidence type="ECO:0008006" key="11">
    <source>
        <dbReference type="Google" id="ProtNLM"/>
    </source>
</evidence>
<evidence type="ECO:0000313" key="9">
    <source>
        <dbReference type="EMBL" id="CDH43128.1"/>
    </source>
</evidence>
<comment type="caution">
    <text evidence="9">The sequence shown here is derived from an EMBL/GenBank/DDBJ whole genome shotgun (WGS) entry which is preliminary data.</text>
</comment>
<accession>A0A7U7J2A8</accession>
<dbReference type="Pfam" id="PF02696">
    <property type="entry name" value="SelO"/>
    <property type="match status" value="1"/>
</dbReference>
<dbReference type="OrthoDB" id="9776281at2"/>
<evidence type="ECO:0000256" key="2">
    <source>
        <dbReference type="ARBA" id="ARBA00009747"/>
    </source>
</evidence>
<evidence type="ECO:0000313" key="10">
    <source>
        <dbReference type="Proteomes" id="UP000019184"/>
    </source>
</evidence>
<sequence length="119" mass="13466">MNTDNLSVLGLTIDYGPYGWLEPYDPAWTPNTTDASGRRYCYANQHHIELWNLSRFGRALTPLLQAAEGIEQGLTVYRTTFERTYRELVAAKLGLETLEDTAGEKLLADLLELLQACRD</sequence>
<keyword evidence="10" id="KW-1185">Reference proteome</keyword>
<keyword evidence="4" id="KW-0548">Nucleotidyltransferase</keyword>
<dbReference type="GO" id="GO:0005524">
    <property type="term" value="F:ATP binding"/>
    <property type="evidence" value="ECO:0007669"/>
    <property type="project" value="UniProtKB-KW"/>
</dbReference>
<evidence type="ECO:0000256" key="1">
    <source>
        <dbReference type="ARBA" id="ARBA00001946"/>
    </source>
</evidence>
<comment type="similarity">
    <text evidence="2">Belongs to the SELO family.</text>
</comment>
<evidence type="ECO:0000256" key="3">
    <source>
        <dbReference type="ARBA" id="ARBA00022679"/>
    </source>
</evidence>
<dbReference type="EMBL" id="CBTK010000008">
    <property type="protein sequence ID" value="CDH43128.1"/>
    <property type="molecule type" value="Genomic_DNA"/>
</dbReference>
<evidence type="ECO:0000256" key="6">
    <source>
        <dbReference type="ARBA" id="ARBA00022741"/>
    </source>
</evidence>
<reference evidence="9 10" key="1">
    <citation type="journal article" date="2014" name="ISME J.">
        <title>Candidatus Competibacter-lineage genomes retrieved from metagenomes reveal functional metabolic diversity.</title>
        <authorList>
            <person name="McIlroy S.J."/>
            <person name="Albertsen M."/>
            <person name="Andresen E.K."/>
            <person name="Saunders A.M."/>
            <person name="Kristiansen R."/>
            <person name="Stokholm-Bjerregaard M."/>
            <person name="Nielsen K.L."/>
            <person name="Nielsen P.H."/>
        </authorList>
    </citation>
    <scope>NUCLEOTIDE SEQUENCE [LARGE SCALE GENOMIC DNA]</scope>
    <source>
        <strain evidence="9 10">Run_B_J11</strain>
    </source>
</reference>
<keyword evidence="8" id="KW-0460">Magnesium</keyword>
<dbReference type="PANTHER" id="PTHR32057">
    <property type="entry name" value="PROTEIN ADENYLYLTRANSFERASE SELO, MITOCHONDRIAL"/>
    <property type="match status" value="1"/>
</dbReference>
<dbReference type="InterPro" id="IPR003846">
    <property type="entry name" value="SelO"/>
</dbReference>
<proteinExistence type="inferred from homology"/>
<evidence type="ECO:0000256" key="4">
    <source>
        <dbReference type="ARBA" id="ARBA00022695"/>
    </source>
</evidence>
<comment type="cofactor">
    <cofactor evidence="1">
        <name>Mg(2+)</name>
        <dbReference type="ChEBI" id="CHEBI:18420"/>
    </cofactor>
</comment>
<dbReference type="Proteomes" id="UP000019184">
    <property type="component" value="Unassembled WGS sequence"/>
</dbReference>
<keyword evidence="7" id="KW-0067">ATP-binding</keyword>
<evidence type="ECO:0000256" key="8">
    <source>
        <dbReference type="ARBA" id="ARBA00022842"/>
    </source>
</evidence>
<dbReference type="GO" id="GO:0046872">
    <property type="term" value="F:metal ion binding"/>
    <property type="evidence" value="ECO:0007669"/>
    <property type="project" value="UniProtKB-KW"/>
</dbReference>
<gene>
    <name evidence="9" type="ORF">BN874_1050003</name>
</gene>